<proteinExistence type="predicted"/>
<dbReference type="EMBL" id="CP014578">
    <property type="protein sequence ID" value="ANB72690.1"/>
    <property type="molecule type" value="Genomic_DNA"/>
</dbReference>
<dbReference type="CDD" id="cd00156">
    <property type="entry name" value="REC"/>
    <property type="match status" value="1"/>
</dbReference>
<dbReference type="PROSITE" id="PS50110">
    <property type="entry name" value="RESPONSE_REGULATORY"/>
    <property type="match status" value="1"/>
</dbReference>
<name>A0A160FJX7_9BURK</name>
<evidence type="ECO:0000256" key="1">
    <source>
        <dbReference type="ARBA" id="ARBA00022553"/>
    </source>
</evidence>
<dbReference type="GO" id="GO:0000160">
    <property type="term" value="P:phosphorelay signal transduction system"/>
    <property type="evidence" value="ECO:0007669"/>
    <property type="project" value="InterPro"/>
</dbReference>
<evidence type="ECO:0000313" key="5">
    <source>
        <dbReference type="Proteomes" id="UP000076852"/>
    </source>
</evidence>
<dbReference type="PANTHER" id="PTHR44591">
    <property type="entry name" value="STRESS RESPONSE REGULATOR PROTEIN 1"/>
    <property type="match status" value="1"/>
</dbReference>
<feature type="domain" description="Response regulatory" evidence="3">
    <location>
        <begin position="13"/>
        <end position="125"/>
    </location>
</feature>
<feature type="modified residue" description="4-aspartylphosphate" evidence="2">
    <location>
        <position position="62"/>
    </location>
</feature>
<dbReference type="Pfam" id="PF00072">
    <property type="entry name" value="Response_reg"/>
    <property type="match status" value="1"/>
</dbReference>
<dbReference type="OrthoDB" id="8874570at2"/>
<reference evidence="4 5" key="1">
    <citation type="journal article" date="2016" name="Gene">
        <title>PacBio SMRT assembly of a complex multi-replicon genome reveals chlorocatechol degradative operon in a region of genome plasticity.</title>
        <authorList>
            <person name="Ricker N."/>
            <person name="Shen S.Y."/>
            <person name="Goordial J."/>
            <person name="Jin S."/>
            <person name="Fulthorpe R.R."/>
        </authorList>
    </citation>
    <scope>NUCLEOTIDE SEQUENCE [LARGE SCALE GENOMIC DNA]</scope>
    <source>
        <strain evidence="4 5">OLGA172</strain>
    </source>
</reference>
<dbReference type="AlphaFoldDB" id="A0A160FJX7"/>
<dbReference type="SMART" id="SM00448">
    <property type="entry name" value="REC"/>
    <property type="match status" value="1"/>
</dbReference>
<dbReference type="RefSeq" id="WP_063496114.1">
    <property type="nucleotide sequence ID" value="NZ_CP014578.1"/>
</dbReference>
<dbReference type="KEGG" id="buz:AYM40_10140"/>
<keyword evidence="5" id="KW-1185">Reference proteome</keyword>
<dbReference type="Proteomes" id="UP000076852">
    <property type="component" value="Chromosome 1"/>
</dbReference>
<dbReference type="InterPro" id="IPR050595">
    <property type="entry name" value="Bact_response_regulator"/>
</dbReference>
<dbReference type="InterPro" id="IPR011006">
    <property type="entry name" value="CheY-like_superfamily"/>
</dbReference>
<evidence type="ECO:0000313" key="4">
    <source>
        <dbReference type="EMBL" id="ANB72690.1"/>
    </source>
</evidence>
<protein>
    <recommendedName>
        <fullName evidence="3">Response regulatory domain-containing protein</fullName>
    </recommendedName>
</protein>
<dbReference type="SUPFAM" id="SSF52172">
    <property type="entry name" value="CheY-like"/>
    <property type="match status" value="1"/>
</dbReference>
<sequence>MTDDNCSVSKMQTILLVDDDRSIRIAWKRILQLEGGRVETASDGDAGLDTANRVQPVLIIADRSMPGMNGIEFFHRLRREPKLAGVPVVLASAEHEFAFGARVWDEFWQKPVSVETMLPSIRRLVALPS</sequence>
<evidence type="ECO:0000259" key="3">
    <source>
        <dbReference type="PROSITE" id="PS50110"/>
    </source>
</evidence>
<keyword evidence="1 2" id="KW-0597">Phosphoprotein</keyword>
<organism evidence="4 5">
    <name type="scientific">Paraburkholderia phytofirmans OLGA172</name>
    <dbReference type="NCBI Taxonomy" id="1417228"/>
    <lineage>
        <taxon>Bacteria</taxon>
        <taxon>Pseudomonadati</taxon>
        <taxon>Pseudomonadota</taxon>
        <taxon>Betaproteobacteria</taxon>
        <taxon>Burkholderiales</taxon>
        <taxon>Burkholderiaceae</taxon>
        <taxon>Paraburkholderia</taxon>
    </lineage>
</organism>
<gene>
    <name evidence="4" type="ORF">AYM40_10140</name>
</gene>
<accession>A0A160FJX7</accession>
<dbReference type="PANTHER" id="PTHR44591:SF3">
    <property type="entry name" value="RESPONSE REGULATORY DOMAIN-CONTAINING PROTEIN"/>
    <property type="match status" value="1"/>
</dbReference>
<dbReference type="STRING" id="1804984.AYM40_10140"/>
<dbReference type="InterPro" id="IPR001789">
    <property type="entry name" value="Sig_transdc_resp-reg_receiver"/>
</dbReference>
<dbReference type="Gene3D" id="3.40.50.2300">
    <property type="match status" value="1"/>
</dbReference>
<evidence type="ECO:0000256" key="2">
    <source>
        <dbReference type="PROSITE-ProRule" id="PRU00169"/>
    </source>
</evidence>